<dbReference type="SMART" id="SM00331">
    <property type="entry name" value="PP2C_SIG"/>
    <property type="match status" value="1"/>
</dbReference>
<proteinExistence type="predicted"/>
<gene>
    <name evidence="2" type="ORF">SAMN04487860_12513</name>
</gene>
<evidence type="ECO:0000313" key="2">
    <source>
        <dbReference type="EMBL" id="SHM92601.1"/>
    </source>
</evidence>
<feature type="domain" description="PPM-type phosphatase" evidence="1">
    <location>
        <begin position="3"/>
        <end position="247"/>
    </location>
</feature>
<evidence type="ECO:0000259" key="1">
    <source>
        <dbReference type="PROSITE" id="PS51746"/>
    </source>
</evidence>
<dbReference type="EMBL" id="FRCT01000025">
    <property type="protein sequence ID" value="SHM92601.1"/>
    <property type="molecule type" value="Genomic_DNA"/>
</dbReference>
<dbReference type="RefSeq" id="WP_072952522.1">
    <property type="nucleotide sequence ID" value="NZ_FRCT01000025.1"/>
</dbReference>
<dbReference type="CDD" id="cd00143">
    <property type="entry name" value="PP2Cc"/>
    <property type="match status" value="1"/>
</dbReference>
<name>A0A1M7MNQ9_RUMFL</name>
<evidence type="ECO:0000313" key="3">
    <source>
        <dbReference type="Proteomes" id="UP000184394"/>
    </source>
</evidence>
<dbReference type="AlphaFoldDB" id="A0A1M7MNQ9"/>
<accession>A0A1M7MNQ9</accession>
<organism evidence="2 3">
    <name type="scientific">Ruminococcus flavefaciens</name>
    <dbReference type="NCBI Taxonomy" id="1265"/>
    <lineage>
        <taxon>Bacteria</taxon>
        <taxon>Bacillati</taxon>
        <taxon>Bacillota</taxon>
        <taxon>Clostridia</taxon>
        <taxon>Eubacteriales</taxon>
        <taxon>Oscillospiraceae</taxon>
        <taxon>Ruminococcus</taxon>
    </lineage>
</organism>
<dbReference type="InterPro" id="IPR036457">
    <property type="entry name" value="PPM-type-like_dom_sf"/>
</dbReference>
<dbReference type="SUPFAM" id="SSF81606">
    <property type="entry name" value="PP2C-like"/>
    <property type="match status" value="1"/>
</dbReference>
<reference evidence="2 3" key="1">
    <citation type="submission" date="2016-11" db="EMBL/GenBank/DDBJ databases">
        <authorList>
            <person name="Jaros S."/>
            <person name="Januszkiewicz K."/>
            <person name="Wedrychowicz H."/>
        </authorList>
    </citation>
    <scope>NUCLEOTIDE SEQUENCE [LARGE SCALE GENOMIC DNA]</scope>
    <source>
        <strain evidence="2 3">Y1</strain>
    </source>
</reference>
<dbReference type="Pfam" id="PF13672">
    <property type="entry name" value="PP2C_2"/>
    <property type="match status" value="1"/>
</dbReference>
<dbReference type="OrthoDB" id="9801841at2"/>
<dbReference type="PROSITE" id="PS51746">
    <property type="entry name" value="PPM_2"/>
    <property type="match status" value="1"/>
</dbReference>
<dbReference type="SMART" id="SM00332">
    <property type="entry name" value="PP2Cc"/>
    <property type="match status" value="1"/>
</dbReference>
<sequence length="250" mass="27809">MYYCCGVTDKGIMPHNEDALLIKDSVIDSGSSEQTVSGPFIAAVSDGVSGERSGELASKMCLELVRDMSYSGETKLDEELLGIHHKLAEYSRSDPEMHNMQATLCGIAVDESNNILTFNVGDSRLYRYRSGRIKQISRDQSLVQLLIDEGAITHEERKTHVHRNIIFPVLGNQKSEPQIDTVVLEDGMEYGDLLLLCTDGLSDYVSILDIEEIIELPKSLKSRLHLLVEKALENGSKDNISIIAVAYYEK</sequence>
<protein>
    <submittedName>
        <fullName evidence="2">Serine/threonine protein phosphatase PrpC</fullName>
    </submittedName>
</protein>
<dbReference type="InterPro" id="IPR001932">
    <property type="entry name" value="PPM-type_phosphatase-like_dom"/>
</dbReference>
<dbReference type="Proteomes" id="UP000184394">
    <property type="component" value="Unassembled WGS sequence"/>
</dbReference>
<dbReference type="Gene3D" id="3.60.40.10">
    <property type="entry name" value="PPM-type phosphatase domain"/>
    <property type="match status" value="1"/>
</dbReference>